<dbReference type="AlphaFoldDB" id="A0A9P4PY72"/>
<organism evidence="1 2">
    <name type="scientific">Karstenula rhodostoma CBS 690.94</name>
    <dbReference type="NCBI Taxonomy" id="1392251"/>
    <lineage>
        <taxon>Eukaryota</taxon>
        <taxon>Fungi</taxon>
        <taxon>Dikarya</taxon>
        <taxon>Ascomycota</taxon>
        <taxon>Pezizomycotina</taxon>
        <taxon>Dothideomycetes</taxon>
        <taxon>Pleosporomycetidae</taxon>
        <taxon>Pleosporales</taxon>
        <taxon>Massarineae</taxon>
        <taxon>Didymosphaeriaceae</taxon>
        <taxon>Karstenula</taxon>
    </lineage>
</organism>
<dbReference type="Proteomes" id="UP000799764">
    <property type="component" value="Unassembled WGS sequence"/>
</dbReference>
<sequence length="70" mass="7789">MTLLLRQRREWLAAFAGFLTLRRRSPQHHDGAATGRCSPRATVSLCGGFKVSPHGVRSQVHHRDAVVART</sequence>
<evidence type="ECO:0000313" key="1">
    <source>
        <dbReference type="EMBL" id="KAF2451049.1"/>
    </source>
</evidence>
<reference evidence="1" key="1">
    <citation type="journal article" date="2020" name="Stud. Mycol.">
        <title>101 Dothideomycetes genomes: a test case for predicting lifestyles and emergence of pathogens.</title>
        <authorList>
            <person name="Haridas S."/>
            <person name="Albert R."/>
            <person name="Binder M."/>
            <person name="Bloem J."/>
            <person name="Labutti K."/>
            <person name="Salamov A."/>
            <person name="Andreopoulos B."/>
            <person name="Baker S."/>
            <person name="Barry K."/>
            <person name="Bills G."/>
            <person name="Bluhm B."/>
            <person name="Cannon C."/>
            <person name="Castanera R."/>
            <person name="Culley D."/>
            <person name="Daum C."/>
            <person name="Ezra D."/>
            <person name="Gonzalez J."/>
            <person name="Henrissat B."/>
            <person name="Kuo A."/>
            <person name="Liang C."/>
            <person name="Lipzen A."/>
            <person name="Lutzoni F."/>
            <person name="Magnuson J."/>
            <person name="Mondo S."/>
            <person name="Nolan M."/>
            <person name="Ohm R."/>
            <person name="Pangilinan J."/>
            <person name="Park H.-J."/>
            <person name="Ramirez L."/>
            <person name="Alfaro M."/>
            <person name="Sun H."/>
            <person name="Tritt A."/>
            <person name="Yoshinaga Y."/>
            <person name="Zwiers L.-H."/>
            <person name="Turgeon B."/>
            <person name="Goodwin S."/>
            <person name="Spatafora J."/>
            <person name="Crous P."/>
            <person name="Grigoriev I."/>
        </authorList>
    </citation>
    <scope>NUCLEOTIDE SEQUENCE</scope>
    <source>
        <strain evidence="1">CBS 690.94</strain>
    </source>
</reference>
<comment type="caution">
    <text evidence="1">The sequence shown here is derived from an EMBL/GenBank/DDBJ whole genome shotgun (WGS) entry which is preliminary data.</text>
</comment>
<keyword evidence="2" id="KW-1185">Reference proteome</keyword>
<accession>A0A9P4PY72</accession>
<evidence type="ECO:0000313" key="2">
    <source>
        <dbReference type="Proteomes" id="UP000799764"/>
    </source>
</evidence>
<name>A0A9P4PY72_9PLEO</name>
<protein>
    <submittedName>
        <fullName evidence="1">Uncharacterized protein</fullName>
    </submittedName>
</protein>
<proteinExistence type="predicted"/>
<dbReference type="EMBL" id="MU001493">
    <property type="protein sequence ID" value="KAF2451049.1"/>
    <property type="molecule type" value="Genomic_DNA"/>
</dbReference>
<gene>
    <name evidence="1" type="ORF">P171DRAFT_427279</name>
</gene>